<dbReference type="GO" id="GO:0006508">
    <property type="term" value="P:proteolysis"/>
    <property type="evidence" value="ECO:0007669"/>
    <property type="project" value="UniProtKB-KW"/>
</dbReference>
<evidence type="ECO:0000256" key="1">
    <source>
        <dbReference type="ARBA" id="ARBA00007447"/>
    </source>
</evidence>
<dbReference type="GO" id="GO:0004190">
    <property type="term" value="F:aspartic-type endopeptidase activity"/>
    <property type="evidence" value="ECO:0007669"/>
    <property type="project" value="InterPro"/>
</dbReference>
<proteinExistence type="inferred from homology"/>
<dbReference type="SUPFAM" id="SSF50630">
    <property type="entry name" value="Acid proteases"/>
    <property type="match status" value="1"/>
</dbReference>
<dbReference type="Pfam" id="PF00026">
    <property type="entry name" value="Asp"/>
    <property type="match status" value="1"/>
</dbReference>
<evidence type="ECO:0000313" key="4">
    <source>
        <dbReference type="Proteomes" id="UP000076532"/>
    </source>
</evidence>
<dbReference type="InterPro" id="IPR033121">
    <property type="entry name" value="PEPTIDASE_A1"/>
</dbReference>
<dbReference type="InterPro" id="IPR034164">
    <property type="entry name" value="Pepsin-like_dom"/>
</dbReference>
<reference evidence="3 4" key="1">
    <citation type="journal article" date="2016" name="Mol. Biol. Evol.">
        <title>Comparative Genomics of Early-Diverging Mushroom-Forming Fungi Provides Insights into the Origins of Lignocellulose Decay Capabilities.</title>
        <authorList>
            <person name="Nagy L.G."/>
            <person name="Riley R."/>
            <person name="Tritt A."/>
            <person name="Adam C."/>
            <person name="Daum C."/>
            <person name="Floudas D."/>
            <person name="Sun H."/>
            <person name="Yadav J.S."/>
            <person name="Pangilinan J."/>
            <person name="Larsson K.H."/>
            <person name="Matsuura K."/>
            <person name="Barry K."/>
            <person name="Labutti K."/>
            <person name="Kuo R."/>
            <person name="Ohm R.A."/>
            <person name="Bhattacharya S.S."/>
            <person name="Shirouzu T."/>
            <person name="Yoshinaga Y."/>
            <person name="Martin F.M."/>
            <person name="Grigoriev I.V."/>
            <person name="Hibbett D.S."/>
        </authorList>
    </citation>
    <scope>NUCLEOTIDE SEQUENCE [LARGE SCALE GENOMIC DNA]</scope>
    <source>
        <strain evidence="3 4">CBS 109695</strain>
    </source>
</reference>
<gene>
    <name evidence="3" type="ORF">FIBSPDRAFT_1053068</name>
</gene>
<dbReference type="EMBL" id="KV417756">
    <property type="protein sequence ID" value="KZP07305.1"/>
    <property type="molecule type" value="Genomic_DNA"/>
</dbReference>
<protein>
    <submittedName>
        <fullName evidence="3">Acid protease</fullName>
    </submittedName>
</protein>
<sequence length="225" mass="23196">MRSRDLLKQKLNAPALRQSSTNLTATLENGEFNLSINAGSASIWVGFNANFSVGSTVHSTGNPFSLVYGGGSASTIEYIDIVAIGSATASSLPIGVANVSTAFYGIPGFHGFIGFGPRLLSVPTLMNNLYTNGIVSTEVLGISFAPVISSEPVANGGLTFGGIGSSKYTGSITYAPRSNNSSLAIYWAIHAADITFGTTSLGNGTSFLDTGTSLVYLLPPPSPRS</sequence>
<keyword evidence="4" id="KW-1185">Reference proteome</keyword>
<evidence type="ECO:0000259" key="2">
    <source>
        <dbReference type="PROSITE" id="PS51767"/>
    </source>
</evidence>
<comment type="similarity">
    <text evidence="1">Belongs to the peptidase A1 family.</text>
</comment>
<dbReference type="PANTHER" id="PTHR47966">
    <property type="entry name" value="BETA-SITE APP-CLEAVING ENZYME, ISOFORM A-RELATED"/>
    <property type="match status" value="1"/>
</dbReference>
<name>A0A167XK90_9AGAM</name>
<dbReference type="Proteomes" id="UP000076532">
    <property type="component" value="Unassembled WGS sequence"/>
</dbReference>
<dbReference type="InterPro" id="IPR021109">
    <property type="entry name" value="Peptidase_aspartic_dom_sf"/>
</dbReference>
<dbReference type="PROSITE" id="PS51767">
    <property type="entry name" value="PEPTIDASE_A1"/>
    <property type="match status" value="1"/>
</dbReference>
<feature type="domain" description="Peptidase A1" evidence="2">
    <location>
        <begin position="19"/>
        <end position="225"/>
    </location>
</feature>
<keyword evidence="3" id="KW-0378">Hydrolase</keyword>
<organism evidence="3 4">
    <name type="scientific">Athelia psychrophila</name>
    <dbReference type="NCBI Taxonomy" id="1759441"/>
    <lineage>
        <taxon>Eukaryota</taxon>
        <taxon>Fungi</taxon>
        <taxon>Dikarya</taxon>
        <taxon>Basidiomycota</taxon>
        <taxon>Agaricomycotina</taxon>
        <taxon>Agaricomycetes</taxon>
        <taxon>Agaricomycetidae</taxon>
        <taxon>Atheliales</taxon>
        <taxon>Atheliaceae</taxon>
        <taxon>Athelia</taxon>
    </lineage>
</organism>
<dbReference type="AlphaFoldDB" id="A0A167XK90"/>
<dbReference type="InterPro" id="IPR001461">
    <property type="entry name" value="Aspartic_peptidase_A1"/>
</dbReference>
<dbReference type="PRINTS" id="PR00792">
    <property type="entry name" value="PEPSIN"/>
</dbReference>
<accession>A0A167XK90</accession>
<dbReference type="Gene3D" id="2.40.70.10">
    <property type="entry name" value="Acid Proteases"/>
    <property type="match status" value="2"/>
</dbReference>
<dbReference type="CDD" id="cd05471">
    <property type="entry name" value="pepsin_like"/>
    <property type="match status" value="1"/>
</dbReference>
<dbReference type="PANTHER" id="PTHR47966:SF51">
    <property type="entry name" value="BETA-SITE APP-CLEAVING ENZYME, ISOFORM A-RELATED"/>
    <property type="match status" value="1"/>
</dbReference>
<dbReference type="STRING" id="436010.A0A167XK90"/>
<evidence type="ECO:0000313" key="3">
    <source>
        <dbReference type="EMBL" id="KZP07305.1"/>
    </source>
</evidence>
<keyword evidence="3" id="KW-0645">Protease</keyword>
<dbReference type="OrthoDB" id="660550at2759"/>